<organism evidence="2 3">
    <name type="scientific">Ambispora gerdemannii</name>
    <dbReference type="NCBI Taxonomy" id="144530"/>
    <lineage>
        <taxon>Eukaryota</taxon>
        <taxon>Fungi</taxon>
        <taxon>Fungi incertae sedis</taxon>
        <taxon>Mucoromycota</taxon>
        <taxon>Glomeromycotina</taxon>
        <taxon>Glomeromycetes</taxon>
        <taxon>Archaeosporales</taxon>
        <taxon>Ambisporaceae</taxon>
        <taxon>Ambispora</taxon>
    </lineage>
</organism>
<sequence length="878" mass="102422">MHIDRSEKSRLVSEFANMKREKSIQSRDFYHSLLENCIEKGKLDIALIIIKQMHTTWENERIQVGPIKETYRLLLDTMHNSKDYKLSLYVSNALIKGRIPFPIKTPDSDDAFFGLPVSNVECDAELWQFILRAMTSPKKLYSFWAVNSPFSTTGKIPNFNEVNKLAKKFLETTPKPFDHETWRMIIRGMGAYQEEGKGFVEFLQSSRIPINPEIWTEIIWALARKSLAKLALEYIKQSISEFGPKPLTSNEPIYALASHCANIGDVKRTKELLLNMQSWVSDWALKTKWPELSKIKILMRAYLQSLANEVTLHTHPDKEKQVMSRFYTNPDDPSSNKEILINSPFYKSWDNLEKKDTDLVIQFQVFANFLDCKSFPMQTAMEMLKNMLENEGLQPEFNTFKIILEGFAKSPEFTNYPNHTSQAQKSRTEYALEIFDMMKSCGYDVDALDTFRSMLETCLPPYESKSTKKIDSCGICSETKTVMKKPSKSIPRIFEIEKLIEDSKLPIDTGLLTTVLEQLGSAGLFEAMWKHWNNLAESGIQRNEKLYETVFYAAALNHSEAQYAINKVRFQMAREVPSVTPTLEIYTAMLQCCIRVNDTSSICDITQTMQKYIDKAENPRIQARWYVPIVNAYLHNSELVHQGKRLISQLLQNDELLCFPLWRTLMYYYSDTHLDLRNARQTFESFVDWRERNKNYLFGSESENQPIKLKLPLIKFPSSPLYAKDTEIINIYAQIAIRCGDFTLARQILTSYVAHYEHQQAKNIEFIDVETLKEFAYLAWRKQQTEEMNWLLENVLGKQNENDLLSLDAHKKFEYDDLFQWMTKQLTDNNNRDFNAESSIHQSIAKEFQDNHYEKTQRFFQNPDFYNDNMARDSPSSY</sequence>
<evidence type="ECO:0000256" key="1">
    <source>
        <dbReference type="ARBA" id="ARBA00022737"/>
    </source>
</evidence>
<dbReference type="Proteomes" id="UP000789831">
    <property type="component" value="Unassembled WGS sequence"/>
</dbReference>
<dbReference type="PANTHER" id="PTHR47932">
    <property type="entry name" value="ATPASE EXPRESSION PROTEIN 3"/>
    <property type="match status" value="1"/>
</dbReference>
<keyword evidence="3" id="KW-1185">Reference proteome</keyword>
<keyword evidence="1" id="KW-0677">Repeat</keyword>
<evidence type="ECO:0000313" key="3">
    <source>
        <dbReference type="Proteomes" id="UP000789831"/>
    </source>
</evidence>
<dbReference type="PANTHER" id="PTHR47932:SF44">
    <property type="entry name" value="MIOREX COMPLEX COMPONENT 1"/>
    <property type="match status" value="1"/>
</dbReference>
<gene>
    <name evidence="2" type="ORF">AGERDE_LOCUS248</name>
</gene>
<dbReference type="Gene3D" id="1.25.40.10">
    <property type="entry name" value="Tetratricopeptide repeat domain"/>
    <property type="match status" value="2"/>
</dbReference>
<accession>A0A9N8YMJ6</accession>
<reference evidence="2" key="1">
    <citation type="submission" date="2021-06" db="EMBL/GenBank/DDBJ databases">
        <authorList>
            <person name="Kallberg Y."/>
            <person name="Tangrot J."/>
            <person name="Rosling A."/>
        </authorList>
    </citation>
    <scope>NUCLEOTIDE SEQUENCE</scope>
    <source>
        <strain evidence="2">MT106</strain>
    </source>
</reference>
<dbReference type="EMBL" id="CAJVPL010000012">
    <property type="protein sequence ID" value="CAG8433832.1"/>
    <property type="molecule type" value="Genomic_DNA"/>
</dbReference>
<dbReference type="InterPro" id="IPR011990">
    <property type="entry name" value="TPR-like_helical_dom_sf"/>
</dbReference>
<proteinExistence type="predicted"/>
<protein>
    <submittedName>
        <fullName evidence="2">9595_t:CDS:1</fullName>
    </submittedName>
</protein>
<comment type="caution">
    <text evidence="2">The sequence shown here is derived from an EMBL/GenBank/DDBJ whole genome shotgun (WGS) entry which is preliminary data.</text>
</comment>
<dbReference type="OrthoDB" id="185373at2759"/>
<name>A0A9N8YMJ6_9GLOM</name>
<dbReference type="AlphaFoldDB" id="A0A9N8YMJ6"/>
<evidence type="ECO:0000313" key="2">
    <source>
        <dbReference type="EMBL" id="CAG8433832.1"/>
    </source>
</evidence>